<dbReference type="SMART" id="SM00903">
    <property type="entry name" value="Flavin_Reduct"/>
    <property type="match status" value="1"/>
</dbReference>
<sequence length="195" mass="20360">MPGITTRQRGRIHPMNPRVVAMPSATPPLSETSPLDAAAFRAAMRSVPGTVSIVTAGRAPNRHGLTLTAGCSLSAAPPSVLVCVNRSAGAHDTILSSRSFCWNILGVEHRDLALKFSGQDGSKGDIRFGDGLWCDLKTGAPSLVGAVCSFDCRVVNAYSDSSHTIFTGEVVAQTTRAGCESLVYIDGCFAAPKAV</sequence>
<accession>A0ABY3QFA9</accession>
<dbReference type="SUPFAM" id="SSF50475">
    <property type="entry name" value="FMN-binding split barrel"/>
    <property type="match status" value="1"/>
</dbReference>
<protein>
    <submittedName>
        <fullName evidence="4">Flavin reductase family protein</fullName>
    </submittedName>
</protein>
<dbReference type="Pfam" id="PF01613">
    <property type="entry name" value="Flavin_Reduct"/>
    <property type="match status" value="1"/>
</dbReference>
<evidence type="ECO:0000313" key="4">
    <source>
        <dbReference type="EMBL" id="UFW84518.1"/>
    </source>
</evidence>
<proteinExistence type="inferred from homology"/>
<feature type="domain" description="Flavin reductase like" evidence="3">
    <location>
        <begin position="44"/>
        <end position="191"/>
    </location>
</feature>
<organism evidence="4 5">
    <name type="scientific">Bradyrhizobium barranii</name>
    <dbReference type="NCBI Taxonomy" id="2992140"/>
    <lineage>
        <taxon>Bacteria</taxon>
        <taxon>Pseudomonadati</taxon>
        <taxon>Pseudomonadota</taxon>
        <taxon>Alphaproteobacteria</taxon>
        <taxon>Hyphomicrobiales</taxon>
        <taxon>Nitrobacteraceae</taxon>
        <taxon>Bradyrhizobium</taxon>
    </lineage>
</organism>
<comment type="similarity">
    <text evidence="1">Belongs to the non-flavoprotein flavin reductase family.</text>
</comment>
<evidence type="ECO:0000256" key="1">
    <source>
        <dbReference type="ARBA" id="ARBA00008898"/>
    </source>
</evidence>
<dbReference type="Proteomes" id="UP001430990">
    <property type="component" value="Chromosome"/>
</dbReference>
<dbReference type="Gene3D" id="2.30.110.10">
    <property type="entry name" value="Electron Transport, Fmn-binding Protein, Chain A"/>
    <property type="match status" value="1"/>
</dbReference>
<evidence type="ECO:0000313" key="5">
    <source>
        <dbReference type="Proteomes" id="UP001430990"/>
    </source>
</evidence>
<keyword evidence="5" id="KW-1185">Reference proteome</keyword>
<reference evidence="4" key="1">
    <citation type="submission" date="2021-11" db="EMBL/GenBank/DDBJ databases">
        <title>Australian commercial rhizobial inoculants.</title>
        <authorList>
            <person name="Kohlmeier M.G."/>
            <person name="O'Hara G.W."/>
            <person name="Colombi E."/>
            <person name="Ramsay J.P."/>
            <person name="Terpolilli J."/>
        </authorList>
    </citation>
    <scope>NUCLEOTIDE SEQUENCE</scope>
    <source>
        <strain evidence="4">CC829</strain>
    </source>
</reference>
<keyword evidence="2" id="KW-0560">Oxidoreductase</keyword>
<dbReference type="RefSeq" id="WP_231142533.1">
    <property type="nucleotide sequence ID" value="NZ_CP088100.1"/>
</dbReference>
<dbReference type="InterPro" id="IPR012349">
    <property type="entry name" value="Split_barrel_FMN-bd"/>
</dbReference>
<dbReference type="PANTHER" id="PTHR30466:SF11">
    <property type="entry name" value="FLAVIN-DEPENDENT MONOOXYGENASE, REDUCTASE SUBUNIT HSAB"/>
    <property type="match status" value="1"/>
</dbReference>
<dbReference type="InterPro" id="IPR050268">
    <property type="entry name" value="NADH-dep_flavin_reductase"/>
</dbReference>
<evidence type="ECO:0000259" key="3">
    <source>
        <dbReference type="SMART" id="SM00903"/>
    </source>
</evidence>
<dbReference type="InterPro" id="IPR002563">
    <property type="entry name" value="Flavin_Rdtase-like_dom"/>
</dbReference>
<gene>
    <name evidence="4" type="ORF">BjapCC829_31905</name>
</gene>
<evidence type="ECO:0000256" key="2">
    <source>
        <dbReference type="ARBA" id="ARBA00023002"/>
    </source>
</evidence>
<dbReference type="EMBL" id="CP088100">
    <property type="protein sequence ID" value="UFW84518.1"/>
    <property type="molecule type" value="Genomic_DNA"/>
</dbReference>
<dbReference type="PANTHER" id="PTHR30466">
    <property type="entry name" value="FLAVIN REDUCTASE"/>
    <property type="match status" value="1"/>
</dbReference>
<name>A0ABY3QFA9_9BRAD</name>